<dbReference type="Proteomes" id="UP000238312">
    <property type="component" value="Unassembled WGS sequence"/>
</dbReference>
<accession>A0A2T0LXM1</accession>
<protein>
    <submittedName>
        <fullName evidence="1">Uncharacterized protein</fullName>
    </submittedName>
</protein>
<gene>
    <name evidence="1" type="ORF">B0I32_14019</name>
</gene>
<sequence length="68" mass="7686">MQPVRGRRLGRALLIRRVTWALEGQPDRLPATYRGTQGITYFHGCYSVGDDLLWGVNPAREGIDHLHA</sequence>
<proteinExistence type="predicted"/>
<evidence type="ECO:0000313" key="1">
    <source>
        <dbReference type="EMBL" id="PRX48774.1"/>
    </source>
</evidence>
<keyword evidence="2" id="KW-1185">Reference proteome</keyword>
<dbReference type="EMBL" id="PVNG01000040">
    <property type="protein sequence ID" value="PRX48774.1"/>
    <property type="molecule type" value="Genomic_DNA"/>
</dbReference>
<reference evidence="1 2" key="1">
    <citation type="submission" date="2018-03" db="EMBL/GenBank/DDBJ databases">
        <title>Genomic Encyclopedia of Type Strains, Phase III (KMG-III): the genomes of soil and plant-associated and newly described type strains.</title>
        <authorList>
            <person name="Whitman W."/>
        </authorList>
    </citation>
    <scope>NUCLEOTIDE SEQUENCE [LARGE SCALE GENOMIC DNA]</scope>
    <source>
        <strain evidence="1 2">CGMCC 4.7104</strain>
    </source>
</reference>
<comment type="caution">
    <text evidence="1">The sequence shown here is derived from an EMBL/GenBank/DDBJ whole genome shotgun (WGS) entry which is preliminary data.</text>
</comment>
<organism evidence="1 2">
    <name type="scientific">Nonomuraea fuscirosea</name>
    <dbReference type="NCBI Taxonomy" id="1291556"/>
    <lineage>
        <taxon>Bacteria</taxon>
        <taxon>Bacillati</taxon>
        <taxon>Actinomycetota</taxon>
        <taxon>Actinomycetes</taxon>
        <taxon>Streptosporangiales</taxon>
        <taxon>Streptosporangiaceae</taxon>
        <taxon>Nonomuraea</taxon>
    </lineage>
</organism>
<name>A0A2T0LXM1_9ACTN</name>
<dbReference type="AlphaFoldDB" id="A0A2T0LXM1"/>
<evidence type="ECO:0000313" key="2">
    <source>
        <dbReference type="Proteomes" id="UP000238312"/>
    </source>
</evidence>